<gene>
    <name evidence="5" type="primary">nft-1</name>
    <name evidence="5" type="ORF">GWK47_019812</name>
</gene>
<dbReference type="Pfam" id="PF00795">
    <property type="entry name" value="CN_hydrolase"/>
    <property type="match status" value="2"/>
</dbReference>
<dbReference type="EMBL" id="JACEEZ010022992">
    <property type="protein sequence ID" value="KAG0711811.1"/>
    <property type="molecule type" value="Genomic_DNA"/>
</dbReference>
<evidence type="ECO:0000313" key="5">
    <source>
        <dbReference type="EMBL" id="KAG0711811.1"/>
    </source>
</evidence>
<dbReference type="SUPFAM" id="SSF54197">
    <property type="entry name" value="HIT-like"/>
    <property type="match status" value="2"/>
</dbReference>
<dbReference type="InterPro" id="IPR036265">
    <property type="entry name" value="HIT-like_sf"/>
</dbReference>
<proteinExistence type="predicted"/>
<feature type="short sequence motif" description="Histidine triad motif" evidence="1">
    <location>
        <begin position="515"/>
        <end position="519"/>
    </location>
</feature>
<dbReference type="Pfam" id="PF01230">
    <property type="entry name" value="HIT"/>
    <property type="match status" value="1"/>
</dbReference>
<accession>A0A8J5CFL6</accession>
<feature type="region of interest" description="Disordered" evidence="2">
    <location>
        <begin position="735"/>
        <end position="755"/>
    </location>
</feature>
<evidence type="ECO:0000313" key="6">
    <source>
        <dbReference type="Proteomes" id="UP000770661"/>
    </source>
</evidence>
<dbReference type="GO" id="GO:0006139">
    <property type="term" value="P:nucleobase-containing compound metabolic process"/>
    <property type="evidence" value="ECO:0007669"/>
    <property type="project" value="TreeGrafter"/>
</dbReference>
<dbReference type="InterPro" id="IPR036526">
    <property type="entry name" value="C-N_Hydrolase_sf"/>
</dbReference>
<protein>
    <submittedName>
        <fullName evidence="5">Nitrilase and fragile histidine triad fusion protein NitFhit</fullName>
    </submittedName>
</protein>
<organism evidence="5 6">
    <name type="scientific">Chionoecetes opilio</name>
    <name type="common">Atlantic snow crab</name>
    <name type="synonym">Cancer opilio</name>
    <dbReference type="NCBI Taxonomy" id="41210"/>
    <lineage>
        <taxon>Eukaryota</taxon>
        <taxon>Metazoa</taxon>
        <taxon>Ecdysozoa</taxon>
        <taxon>Arthropoda</taxon>
        <taxon>Crustacea</taxon>
        <taxon>Multicrustacea</taxon>
        <taxon>Malacostraca</taxon>
        <taxon>Eumalacostraca</taxon>
        <taxon>Eucarida</taxon>
        <taxon>Decapoda</taxon>
        <taxon>Pleocyemata</taxon>
        <taxon>Brachyura</taxon>
        <taxon>Eubrachyura</taxon>
        <taxon>Majoidea</taxon>
        <taxon>Majidae</taxon>
        <taxon>Chionoecetes</taxon>
    </lineage>
</organism>
<dbReference type="Gene3D" id="3.30.428.10">
    <property type="entry name" value="HIT-like"/>
    <property type="match status" value="2"/>
</dbReference>
<evidence type="ECO:0000259" key="3">
    <source>
        <dbReference type="PROSITE" id="PS50263"/>
    </source>
</evidence>
<dbReference type="Gene3D" id="3.60.110.10">
    <property type="entry name" value="Carbon-nitrogen hydrolase"/>
    <property type="match status" value="1"/>
</dbReference>
<feature type="domain" description="CN hydrolase" evidence="3">
    <location>
        <begin position="43"/>
        <end position="370"/>
    </location>
</feature>
<dbReference type="AlphaFoldDB" id="A0A8J5CFL6"/>
<dbReference type="InterPro" id="IPR003010">
    <property type="entry name" value="C-N_Hydrolase"/>
</dbReference>
<dbReference type="OrthoDB" id="680339at2759"/>
<sequence>MLQGLARLWVGTGQALLPSTTTTALLTCRAVRTMAQTSSQCVRRVAVTQMMQRQTRNGTLTFVQIWSNALHNMVFLPEACDFIAESKEETVQLAESLYGPLVAKYRKLAASLKVWLSLGGLHLKKSMMYNEALPTLATQLNSRVAMIHRPVHCQPVRRPAKSTEAFCALPETNRAGKNRSCEDMALRHPPAWPYYRAGENLSCEGGLNAVHEDGEDKISNTHLLIDDRGELTATYAKTHLFSVHIPERNLHLEEKTYVTPGPAVHPPVPTPVGECYDMRFPEMSLIHRSLGAHILTFPSAFTVTTGLAHWEPLLRVRAIETQCYVVAAAQTGQHNKKRSSYGHAMIVDPWGAVISQVSEGTNFSIADINLDYLETIRREMPVLSHRRSDLYHTSLLPHHLPGPRVCELVPPPSPYVSYQFGGVRVPGGCVFLKTHLSHAFVNKKPLVPGHVLLTPERPVSRLAHLTPAEVGDLAQLTQRTLDLIMDHYRPDSCQVAIQDGPAAGQTIDPGEPTVHVHLHLVPHSAALRKALQGHEGGERAWREDGEMEEEANTLRQVAARVLPPLAPPTPQVPRGVVLEWELPRLLPLGAVAVPDAAVVLKTKHSCAFVAPNPILPGHVYVSSLAPCEGLRRAGAAQAVDLFLAAQMVLKCVETHQGASASTLVMLESACPHQHLQIQILPRSDDDIPSNDDIYSAVLSHASQAPQWTFTAELAAVASQLRGLVSLMTHSMSPHSMLTPQATPQPPAHRHAAIHV</sequence>
<feature type="domain" description="HIT" evidence="4">
    <location>
        <begin position="416"/>
        <end position="530"/>
    </location>
</feature>
<name>A0A8J5CFL6_CHIOP</name>
<evidence type="ECO:0000256" key="1">
    <source>
        <dbReference type="PROSITE-ProRule" id="PRU00464"/>
    </source>
</evidence>
<evidence type="ECO:0000259" key="4">
    <source>
        <dbReference type="PROSITE" id="PS51084"/>
    </source>
</evidence>
<reference evidence="5" key="1">
    <citation type="submission" date="2020-07" db="EMBL/GenBank/DDBJ databases">
        <title>The High-quality genome of the commercially important snow crab, Chionoecetes opilio.</title>
        <authorList>
            <person name="Jeong J.-H."/>
            <person name="Ryu S."/>
        </authorList>
    </citation>
    <scope>NUCLEOTIDE SEQUENCE</scope>
    <source>
        <strain evidence="5">MADBK_172401_WGS</strain>
        <tissue evidence="5">Digestive gland</tissue>
    </source>
</reference>
<dbReference type="Proteomes" id="UP000770661">
    <property type="component" value="Unassembled WGS sequence"/>
</dbReference>
<dbReference type="InterPro" id="IPR011146">
    <property type="entry name" value="HIT-like"/>
</dbReference>
<keyword evidence="6" id="KW-1185">Reference proteome</keyword>
<dbReference type="GO" id="GO:0047710">
    <property type="term" value="F:bis(5'-adenosyl)-triphosphatase activity"/>
    <property type="evidence" value="ECO:0007669"/>
    <property type="project" value="TreeGrafter"/>
</dbReference>
<dbReference type="PANTHER" id="PTHR23088:SF27">
    <property type="entry name" value="DEAMINATED GLUTATHIONE AMIDASE"/>
    <property type="match status" value="1"/>
</dbReference>
<dbReference type="PROSITE" id="PS51084">
    <property type="entry name" value="HIT_2"/>
    <property type="match status" value="1"/>
</dbReference>
<dbReference type="SUPFAM" id="SSF56317">
    <property type="entry name" value="Carbon-nitrogen hydrolase"/>
    <property type="match status" value="2"/>
</dbReference>
<dbReference type="PANTHER" id="PTHR23088">
    <property type="entry name" value="NITRILASE-RELATED"/>
    <property type="match status" value="1"/>
</dbReference>
<dbReference type="PROSITE" id="PS50263">
    <property type="entry name" value="CN_HYDROLASE"/>
    <property type="match status" value="1"/>
</dbReference>
<evidence type="ECO:0000256" key="2">
    <source>
        <dbReference type="SAM" id="MobiDB-lite"/>
    </source>
</evidence>
<comment type="caution">
    <text evidence="5">The sequence shown here is derived from an EMBL/GenBank/DDBJ whole genome shotgun (WGS) entry which is preliminary data.</text>
</comment>